<comment type="similarity">
    <text evidence="1 2">Belongs to the anti-sigma-factor antagonist family.</text>
</comment>
<dbReference type="InterPro" id="IPR002645">
    <property type="entry name" value="STAS_dom"/>
</dbReference>
<dbReference type="InterPro" id="IPR036513">
    <property type="entry name" value="STAS_dom_sf"/>
</dbReference>
<dbReference type="Proteomes" id="UP000320338">
    <property type="component" value="Unassembled WGS sequence"/>
</dbReference>
<organism evidence="4 5">
    <name type="scientific">Pseudonocardia hydrocarbonoxydans</name>
    <dbReference type="NCBI Taxonomy" id="76726"/>
    <lineage>
        <taxon>Bacteria</taxon>
        <taxon>Bacillati</taxon>
        <taxon>Actinomycetota</taxon>
        <taxon>Actinomycetes</taxon>
        <taxon>Pseudonocardiales</taxon>
        <taxon>Pseudonocardiaceae</taxon>
        <taxon>Pseudonocardia</taxon>
    </lineage>
</organism>
<dbReference type="PROSITE" id="PS50801">
    <property type="entry name" value="STAS"/>
    <property type="match status" value="1"/>
</dbReference>
<feature type="domain" description="STAS" evidence="3">
    <location>
        <begin position="1"/>
        <end position="111"/>
    </location>
</feature>
<evidence type="ECO:0000256" key="2">
    <source>
        <dbReference type="RuleBase" id="RU003749"/>
    </source>
</evidence>
<evidence type="ECO:0000313" key="4">
    <source>
        <dbReference type="EMBL" id="GEC19053.1"/>
    </source>
</evidence>
<evidence type="ECO:0000259" key="3">
    <source>
        <dbReference type="PROSITE" id="PS50801"/>
    </source>
</evidence>
<proteinExistence type="inferred from homology"/>
<dbReference type="Pfam" id="PF01740">
    <property type="entry name" value="STAS"/>
    <property type="match status" value="1"/>
</dbReference>
<evidence type="ECO:0000256" key="1">
    <source>
        <dbReference type="ARBA" id="ARBA00009013"/>
    </source>
</evidence>
<dbReference type="GO" id="GO:0043856">
    <property type="term" value="F:anti-sigma factor antagonist activity"/>
    <property type="evidence" value="ECO:0007669"/>
    <property type="project" value="InterPro"/>
</dbReference>
<dbReference type="SUPFAM" id="SSF52091">
    <property type="entry name" value="SpoIIaa-like"/>
    <property type="match status" value="1"/>
</dbReference>
<name>A0A4Y3WJN0_9PSEU</name>
<dbReference type="InterPro" id="IPR003658">
    <property type="entry name" value="Anti-sigma_ant"/>
</dbReference>
<sequence length="112" mass="12239">MTIHRTQVRGFVVVQVRGEVEALTAGRLGDAVTEALGDGRPVVLDLTDVRFLDSAGLETLVRVTENSELRRGEPLRIAVDQNRPVVRPIQITGLEERLALYDSVEDATSTTA</sequence>
<dbReference type="PANTHER" id="PTHR33495:SF2">
    <property type="entry name" value="ANTI-SIGMA FACTOR ANTAGONIST TM_1081-RELATED"/>
    <property type="match status" value="1"/>
</dbReference>
<keyword evidence="5" id="KW-1185">Reference proteome</keyword>
<reference evidence="4 5" key="1">
    <citation type="submission" date="2019-06" db="EMBL/GenBank/DDBJ databases">
        <title>Whole genome shotgun sequence of Pseudonocardia hydrocarbonoxydans NBRC 14498.</title>
        <authorList>
            <person name="Hosoyama A."/>
            <person name="Uohara A."/>
            <person name="Ohji S."/>
            <person name="Ichikawa N."/>
        </authorList>
    </citation>
    <scope>NUCLEOTIDE SEQUENCE [LARGE SCALE GENOMIC DNA]</scope>
    <source>
        <strain evidence="4 5">NBRC 14498</strain>
    </source>
</reference>
<dbReference type="AlphaFoldDB" id="A0A4Y3WJN0"/>
<gene>
    <name evidence="4" type="ORF">PHY01_13360</name>
</gene>
<dbReference type="NCBIfam" id="TIGR00377">
    <property type="entry name" value="ant_ant_sig"/>
    <property type="match status" value="1"/>
</dbReference>
<dbReference type="PANTHER" id="PTHR33495">
    <property type="entry name" value="ANTI-SIGMA FACTOR ANTAGONIST TM_1081-RELATED-RELATED"/>
    <property type="match status" value="1"/>
</dbReference>
<evidence type="ECO:0000313" key="5">
    <source>
        <dbReference type="Proteomes" id="UP000320338"/>
    </source>
</evidence>
<dbReference type="EMBL" id="BJNG01000013">
    <property type="protein sequence ID" value="GEC19053.1"/>
    <property type="molecule type" value="Genomic_DNA"/>
</dbReference>
<dbReference type="CDD" id="cd07043">
    <property type="entry name" value="STAS_anti-anti-sigma_factors"/>
    <property type="match status" value="1"/>
</dbReference>
<dbReference type="Gene3D" id="3.30.750.24">
    <property type="entry name" value="STAS domain"/>
    <property type="match status" value="1"/>
</dbReference>
<comment type="caution">
    <text evidence="4">The sequence shown here is derived from an EMBL/GenBank/DDBJ whole genome shotgun (WGS) entry which is preliminary data.</text>
</comment>
<accession>A0A4Y3WJN0</accession>
<protein>
    <recommendedName>
        <fullName evidence="2">Anti-sigma factor antagonist</fullName>
    </recommendedName>
</protein>